<protein>
    <submittedName>
        <fullName evidence="2">Uncharacterized protein</fullName>
    </submittedName>
</protein>
<dbReference type="AlphaFoldDB" id="A0A1B6CK68"/>
<dbReference type="EMBL" id="GEDC01023468">
    <property type="protein sequence ID" value="JAS13830.1"/>
    <property type="molecule type" value="Transcribed_RNA"/>
</dbReference>
<proteinExistence type="predicted"/>
<feature type="region of interest" description="Disordered" evidence="1">
    <location>
        <begin position="26"/>
        <end position="52"/>
    </location>
</feature>
<evidence type="ECO:0000313" key="2">
    <source>
        <dbReference type="EMBL" id="JAS13830.1"/>
    </source>
</evidence>
<feature type="compositionally biased region" description="Basic and acidic residues" evidence="1">
    <location>
        <begin position="26"/>
        <end position="39"/>
    </location>
</feature>
<reference evidence="2" key="1">
    <citation type="submission" date="2015-12" db="EMBL/GenBank/DDBJ databases">
        <title>De novo transcriptome assembly of four potential Pierce s Disease insect vectors from Arizona vineyards.</title>
        <authorList>
            <person name="Tassone E.E."/>
        </authorList>
    </citation>
    <scope>NUCLEOTIDE SEQUENCE</scope>
</reference>
<gene>
    <name evidence="2" type="ORF">g.20846</name>
</gene>
<sequence>DHDELDKKEIWDEDFEKLAKQLDKLISEEDHDELDKPEITEEDHDELDKPEISDEDIDKLAKQLDKLISEEDHDELDKPEGTKTCKIVVSREGRLKSFTCHNDMDIDADVSDDHLKELEEK</sequence>
<organism evidence="2">
    <name type="scientific">Clastoptera arizonana</name>
    <name type="common">Arizona spittle bug</name>
    <dbReference type="NCBI Taxonomy" id="38151"/>
    <lineage>
        <taxon>Eukaryota</taxon>
        <taxon>Metazoa</taxon>
        <taxon>Ecdysozoa</taxon>
        <taxon>Arthropoda</taxon>
        <taxon>Hexapoda</taxon>
        <taxon>Insecta</taxon>
        <taxon>Pterygota</taxon>
        <taxon>Neoptera</taxon>
        <taxon>Paraneoptera</taxon>
        <taxon>Hemiptera</taxon>
        <taxon>Auchenorrhyncha</taxon>
        <taxon>Cercopoidea</taxon>
        <taxon>Clastopteridae</taxon>
        <taxon>Clastoptera</taxon>
    </lineage>
</organism>
<name>A0A1B6CK68_9HEMI</name>
<feature type="non-terminal residue" evidence="2">
    <location>
        <position position="1"/>
    </location>
</feature>
<evidence type="ECO:0000256" key="1">
    <source>
        <dbReference type="SAM" id="MobiDB-lite"/>
    </source>
</evidence>
<accession>A0A1B6CK68</accession>